<evidence type="ECO:0000313" key="8">
    <source>
        <dbReference type="Proteomes" id="UP000584326"/>
    </source>
</evidence>
<dbReference type="InterPro" id="IPR002913">
    <property type="entry name" value="START_lipid-bd_dom"/>
</dbReference>
<dbReference type="OrthoDB" id="196858at2759"/>
<accession>A0A7L4HEV8</accession>
<keyword evidence="8" id="KW-1185">Reference proteome</keyword>
<dbReference type="PANTHER" id="PTHR46374:SF3">
    <property type="entry name" value="STAR-RELATED LIPID TRANSFER PROTEIN 5"/>
    <property type="match status" value="1"/>
</dbReference>
<evidence type="ECO:0000313" key="7">
    <source>
        <dbReference type="EMBL" id="NXX23814.1"/>
    </source>
</evidence>
<dbReference type="PANTHER" id="PTHR46374">
    <property type="entry name" value="PROTEIN CBG07384"/>
    <property type="match status" value="1"/>
</dbReference>
<dbReference type="Proteomes" id="UP000584326">
    <property type="component" value="Unassembled WGS sequence"/>
</dbReference>
<sequence>AEAAAEKMGLYRRDPGGWRGCRRTVSGRGEAEEGLRGWPGEAAERFPSPQNEVSVSCRPSAEFAGNVYRGEGIVPASPRDVWECIKPVAGGLRTKWDQNVKDFEVVEVVSDVSSL</sequence>
<feature type="region of interest" description="Disordered" evidence="5">
    <location>
        <begin position="29"/>
        <end position="53"/>
    </location>
</feature>
<proteinExistence type="predicted"/>
<organism evidence="7 8">
    <name type="scientific">Podargus strigoides</name>
    <name type="common">Tawny frogmouth</name>
    <name type="synonym">Caprimulgus strigoides</name>
    <dbReference type="NCBI Taxonomy" id="8905"/>
    <lineage>
        <taxon>Eukaryota</taxon>
        <taxon>Metazoa</taxon>
        <taxon>Chordata</taxon>
        <taxon>Craniata</taxon>
        <taxon>Vertebrata</taxon>
        <taxon>Euteleostomi</taxon>
        <taxon>Archelosauria</taxon>
        <taxon>Archosauria</taxon>
        <taxon>Dinosauria</taxon>
        <taxon>Saurischia</taxon>
        <taxon>Theropoda</taxon>
        <taxon>Coelurosauria</taxon>
        <taxon>Aves</taxon>
        <taxon>Neognathae</taxon>
        <taxon>Neoaves</taxon>
        <taxon>Strisores</taxon>
        <taxon>Caprimulgiformes</taxon>
        <taxon>Podargidae</taxon>
        <taxon>Podargus</taxon>
    </lineage>
</organism>
<evidence type="ECO:0000256" key="4">
    <source>
        <dbReference type="ARBA" id="ARBA00024750"/>
    </source>
</evidence>
<evidence type="ECO:0000259" key="6">
    <source>
        <dbReference type="PROSITE" id="PS50848"/>
    </source>
</evidence>
<dbReference type="GO" id="GO:0015485">
    <property type="term" value="F:cholesterol binding"/>
    <property type="evidence" value="ECO:0007669"/>
    <property type="project" value="TreeGrafter"/>
</dbReference>
<dbReference type="PROSITE" id="PS50848">
    <property type="entry name" value="START"/>
    <property type="match status" value="1"/>
</dbReference>
<dbReference type="AlphaFoldDB" id="A0A7L4HEV8"/>
<gene>
    <name evidence="7" type="primary">Stard5_1</name>
    <name evidence="7" type="ORF">PODSTR_R14361</name>
</gene>
<comment type="caution">
    <text evidence="7">The sequence shown here is derived from an EMBL/GenBank/DDBJ whole genome shotgun (WGS) entry which is preliminary data.</text>
</comment>
<evidence type="ECO:0000256" key="2">
    <source>
        <dbReference type="ARBA" id="ARBA00023055"/>
    </source>
</evidence>
<feature type="domain" description="START" evidence="6">
    <location>
        <begin position="1"/>
        <end position="115"/>
    </location>
</feature>
<protein>
    <submittedName>
        <fullName evidence="7">STAR5 protein</fullName>
    </submittedName>
</protein>
<keyword evidence="3" id="KW-0446">Lipid-binding</keyword>
<dbReference type="InterPro" id="IPR043556">
    <property type="entry name" value="StARD5/6"/>
</dbReference>
<dbReference type="GO" id="GO:0070508">
    <property type="term" value="P:cholesterol import"/>
    <property type="evidence" value="ECO:0007669"/>
    <property type="project" value="TreeGrafter"/>
</dbReference>
<keyword evidence="1" id="KW-0813">Transport</keyword>
<dbReference type="InterPro" id="IPR023393">
    <property type="entry name" value="START-like_dom_sf"/>
</dbReference>
<feature type="non-terminal residue" evidence="7">
    <location>
        <position position="115"/>
    </location>
</feature>
<evidence type="ECO:0000256" key="5">
    <source>
        <dbReference type="SAM" id="MobiDB-lite"/>
    </source>
</evidence>
<reference evidence="7 8" key="1">
    <citation type="submission" date="2020-02" db="EMBL/GenBank/DDBJ databases">
        <title>Bird 10,000 Genomes (B10K) Project - Family phase.</title>
        <authorList>
            <person name="Zhang G."/>
        </authorList>
    </citation>
    <scope>NUCLEOTIDE SEQUENCE [LARGE SCALE GENOMIC DNA]</scope>
    <source>
        <strain evidence="7">B10K-DU-001-40</strain>
        <tissue evidence="7">Muscle</tissue>
    </source>
</reference>
<comment type="function">
    <text evidence="4">May be involved in the intracellular transport of sterols or other lipids. May bind cholesterol or other sterols.</text>
</comment>
<dbReference type="Gene3D" id="3.30.530.20">
    <property type="match status" value="1"/>
</dbReference>
<feature type="non-terminal residue" evidence="7">
    <location>
        <position position="1"/>
    </location>
</feature>
<evidence type="ECO:0000256" key="3">
    <source>
        <dbReference type="ARBA" id="ARBA00023121"/>
    </source>
</evidence>
<dbReference type="SUPFAM" id="SSF55961">
    <property type="entry name" value="Bet v1-like"/>
    <property type="match status" value="1"/>
</dbReference>
<dbReference type="GO" id="GO:0120020">
    <property type="term" value="F:cholesterol transfer activity"/>
    <property type="evidence" value="ECO:0007669"/>
    <property type="project" value="TreeGrafter"/>
</dbReference>
<dbReference type="EMBL" id="VZTK01033522">
    <property type="protein sequence ID" value="NXX23814.1"/>
    <property type="molecule type" value="Genomic_DNA"/>
</dbReference>
<evidence type="ECO:0000256" key="1">
    <source>
        <dbReference type="ARBA" id="ARBA00022448"/>
    </source>
</evidence>
<name>A0A7L4HEV8_PODST</name>
<keyword evidence="2" id="KW-0445">Lipid transport</keyword>